<keyword evidence="4 5" id="KW-0472">Membrane</keyword>
<keyword evidence="2 5" id="KW-0812">Transmembrane</keyword>
<dbReference type="GO" id="GO:0012505">
    <property type="term" value="C:endomembrane system"/>
    <property type="evidence" value="ECO:0007669"/>
    <property type="project" value="UniProtKB-SubCell"/>
</dbReference>
<gene>
    <name evidence="6" type="ORF">LCOR_00852.1</name>
</gene>
<accession>A0A068RHI7</accession>
<organism evidence="6 7">
    <name type="scientific">Lichtheimia corymbifera JMRC:FSU:9682</name>
    <dbReference type="NCBI Taxonomy" id="1263082"/>
    <lineage>
        <taxon>Eukaryota</taxon>
        <taxon>Fungi</taxon>
        <taxon>Fungi incertae sedis</taxon>
        <taxon>Mucoromycota</taxon>
        <taxon>Mucoromycotina</taxon>
        <taxon>Mucoromycetes</taxon>
        <taxon>Mucorales</taxon>
        <taxon>Lichtheimiaceae</taxon>
        <taxon>Lichtheimia</taxon>
    </lineage>
</organism>
<feature type="transmembrane region" description="Helical" evidence="5">
    <location>
        <begin position="182"/>
        <end position="209"/>
    </location>
</feature>
<dbReference type="STRING" id="1263082.A0A068RHI7"/>
<protein>
    <submittedName>
        <fullName evidence="6">Uncharacterized protein</fullName>
    </submittedName>
</protein>
<dbReference type="GO" id="GO:0016020">
    <property type="term" value="C:membrane"/>
    <property type="evidence" value="ECO:0007669"/>
    <property type="project" value="InterPro"/>
</dbReference>
<keyword evidence="3 5" id="KW-1133">Transmembrane helix</keyword>
<dbReference type="VEuPathDB" id="FungiDB:LCOR_00852.1"/>
<dbReference type="OrthoDB" id="419711at2759"/>
<dbReference type="EMBL" id="CBTN010000002">
    <property type="protein sequence ID" value="CDH49092.1"/>
    <property type="molecule type" value="Genomic_DNA"/>
</dbReference>
<evidence type="ECO:0000313" key="6">
    <source>
        <dbReference type="EMBL" id="CDH49092.1"/>
    </source>
</evidence>
<dbReference type="InterPro" id="IPR006838">
    <property type="entry name" value="ADTRP_AIG1"/>
</dbReference>
<feature type="transmembrane region" description="Helical" evidence="5">
    <location>
        <begin position="114"/>
        <end position="133"/>
    </location>
</feature>
<evidence type="ECO:0000256" key="2">
    <source>
        <dbReference type="ARBA" id="ARBA00022692"/>
    </source>
</evidence>
<proteinExistence type="predicted"/>
<sequence>MQYKDERLSPSRFAIIRWFGFDQFQPERAVTSYWVSPTTLLLIRIPITLYSTIVIWANIGYTTTQGEMNNFFGYFTNLTYIGLHAYLVTALYHSVDYLLTPERYPRTFFIQPTVLNYLYVYLYHTILVFNIITPVVYWSMLNNGQAGINPMDAWLNVSVHGVSFFLMMFEMIFSRMQMYMNIVLLIVINVILYMFLSWVVHATAGWWVYPFLDWDNGPVAAGYYIGVGAAFVVVFFLQMLFHWIRVTLARCTGCAPSKREMVELEKQHSKEEV</sequence>
<evidence type="ECO:0000256" key="5">
    <source>
        <dbReference type="SAM" id="Phobius"/>
    </source>
</evidence>
<keyword evidence="7" id="KW-1185">Reference proteome</keyword>
<dbReference type="PANTHER" id="PTHR12242">
    <property type="entry name" value="OS02G0130600 PROTEIN-RELATED"/>
    <property type="match status" value="1"/>
</dbReference>
<feature type="transmembrane region" description="Helical" evidence="5">
    <location>
        <begin position="221"/>
        <end position="241"/>
    </location>
</feature>
<name>A0A068RHI7_9FUNG</name>
<feature type="transmembrane region" description="Helical" evidence="5">
    <location>
        <begin position="71"/>
        <end position="93"/>
    </location>
</feature>
<evidence type="ECO:0000313" key="7">
    <source>
        <dbReference type="Proteomes" id="UP000027586"/>
    </source>
</evidence>
<dbReference type="AlphaFoldDB" id="A0A068RHI7"/>
<comment type="caution">
    <text evidence="6">The sequence shown here is derived from an EMBL/GenBank/DDBJ whole genome shotgun (WGS) entry which is preliminary data.</text>
</comment>
<evidence type="ECO:0000256" key="4">
    <source>
        <dbReference type="ARBA" id="ARBA00023136"/>
    </source>
</evidence>
<feature type="transmembrane region" description="Helical" evidence="5">
    <location>
        <begin position="153"/>
        <end position="173"/>
    </location>
</feature>
<dbReference type="PANTHER" id="PTHR12242:SF1">
    <property type="entry name" value="MYND-TYPE DOMAIN-CONTAINING PROTEIN"/>
    <property type="match status" value="1"/>
</dbReference>
<evidence type="ECO:0000256" key="1">
    <source>
        <dbReference type="ARBA" id="ARBA00004127"/>
    </source>
</evidence>
<dbReference type="Proteomes" id="UP000027586">
    <property type="component" value="Unassembled WGS sequence"/>
</dbReference>
<comment type="subcellular location">
    <subcellularLocation>
        <location evidence="1">Endomembrane system</location>
        <topology evidence="1">Multi-pass membrane protein</topology>
    </subcellularLocation>
</comment>
<reference evidence="6" key="1">
    <citation type="submission" date="2013-08" db="EMBL/GenBank/DDBJ databases">
        <title>Gene expansion shapes genome architecture in the human pathogen Lichtheimia corymbifera: an evolutionary genomics analysis in the ancient terrestrial Mucorales (Mucoromycotina).</title>
        <authorList>
            <person name="Schwartze V.U."/>
            <person name="Winter S."/>
            <person name="Shelest E."/>
            <person name="Marcet-Houben M."/>
            <person name="Horn F."/>
            <person name="Wehner S."/>
            <person name="Hoffmann K."/>
            <person name="Riege K."/>
            <person name="Sammeth M."/>
            <person name="Nowrousian M."/>
            <person name="Valiante V."/>
            <person name="Linde J."/>
            <person name="Jacobsen I.D."/>
            <person name="Marz M."/>
            <person name="Brakhage A.A."/>
            <person name="Gabaldon T."/>
            <person name="Bocker S."/>
            <person name="Voigt K."/>
        </authorList>
    </citation>
    <scope>NUCLEOTIDE SEQUENCE [LARGE SCALE GENOMIC DNA]</scope>
    <source>
        <strain evidence="6">FSU 9682</strain>
    </source>
</reference>
<feature type="transmembrane region" description="Helical" evidence="5">
    <location>
        <begin position="41"/>
        <end position="59"/>
    </location>
</feature>
<dbReference type="Pfam" id="PF04750">
    <property type="entry name" value="Far-17a_AIG1"/>
    <property type="match status" value="1"/>
</dbReference>
<evidence type="ECO:0000256" key="3">
    <source>
        <dbReference type="ARBA" id="ARBA00022989"/>
    </source>
</evidence>